<evidence type="ECO:0000256" key="7">
    <source>
        <dbReference type="SAM" id="MobiDB-lite"/>
    </source>
</evidence>
<dbReference type="SUPFAM" id="SSF103657">
    <property type="entry name" value="BAR/IMD domain-like"/>
    <property type="match status" value="1"/>
</dbReference>
<evidence type="ECO:0000256" key="1">
    <source>
        <dbReference type="ARBA" id="ARBA00022468"/>
    </source>
</evidence>
<dbReference type="PANTHER" id="PTHR15228:SF16">
    <property type="entry name" value="GEM-INTERACTING PROTEIN"/>
    <property type="match status" value="1"/>
</dbReference>
<evidence type="ECO:0000256" key="3">
    <source>
        <dbReference type="ARBA" id="ARBA00022771"/>
    </source>
</evidence>
<accession>A0A8J6AF02</accession>
<dbReference type="PANTHER" id="PTHR15228">
    <property type="entry name" value="SPERMATHECAL PHYSIOLOGY VARIANT"/>
    <property type="match status" value="1"/>
</dbReference>
<feature type="region of interest" description="Disordered" evidence="7">
    <location>
        <begin position="448"/>
        <end position="555"/>
    </location>
</feature>
<dbReference type="Gene3D" id="1.10.555.10">
    <property type="entry name" value="Rho GTPase activation protein"/>
    <property type="match status" value="1"/>
</dbReference>
<feature type="domain" description="Phorbol-ester/DAG-type" evidence="8">
    <location>
        <begin position="565"/>
        <end position="609"/>
    </location>
</feature>
<feature type="domain" description="Rho-GAP" evidence="9">
    <location>
        <begin position="626"/>
        <end position="829"/>
    </location>
</feature>
<feature type="region of interest" description="Disordered" evidence="7">
    <location>
        <begin position="298"/>
        <end position="336"/>
    </location>
</feature>
<dbReference type="GO" id="GO:0007165">
    <property type="term" value="P:signal transduction"/>
    <property type="evidence" value="ECO:0007669"/>
    <property type="project" value="InterPro"/>
</dbReference>
<dbReference type="Pfam" id="PF22699">
    <property type="entry name" value="GMIP-like_FCH"/>
    <property type="match status" value="1"/>
</dbReference>
<dbReference type="AlphaFoldDB" id="A0A8J6AF02"/>
<evidence type="ECO:0000256" key="2">
    <source>
        <dbReference type="ARBA" id="ARBA00022723"/>
    </source>
</evidence>
<evidence type="ECO:0000256" key="5">
    <source>
        <dbReference type="ARBA" id="ARBA00023054"/>
    </source>
</evidence>
<dbReference type="GO" id="GO:0005886">
    <property type="term" value="C:plasma membrane"/>
    <property type="evidence" value="ECO:0007669"/>
    <property type="project" value="TreeGrafter"/>
</dbReference>
<keyword evidence="5 6" id="KW-0175">Coiled coil</keyword>
<dbReference type="GO" id="GO:0005096">
    <property type="term" value="F:GTPase activator activity"/>
    <property type="evidence" value="ECO:0007669"/>
    <property type="project" value="UniProtKB-KW"/>
</dbReference>
<feature type="region of interest" description="Disordered" evidence="7">
    <location>
        <begin position="1018"/>
        <end position="1042"/>
    </location>
</feature>
<dbReference type="InterPro" id="IPR008936">
    <property type="entry name" value="Rho_GTPase_activation_prot"/>
</dbReference>
<evidence type="ECO:0000313" key="12">
    <source>
        <dbReference type="Proteomes" id="UP000700334"/>
    </source>
</evidence>
<evidence type="ECO:0000259" key="10">
    <source>
        <dbReference type="PROSITE" id="PS51741"/>
    </source>
</evidence>
<dbReference type="SUPFAM" id="SSF57889">
    <property type="entry name" value="Cysteine-rich domain"/>
    <property type="match status" value="1"/>
</dbReference>
<dbReference type="PROSITE" id="PS50238">
    <property type="entry name" value="RHOGAP"/>
    <property type="match status" value="1"/>
</dbReference>
<organism evidence="11 12">
    <name type="scientific">Galemys pyrenaicus</name>
    <name type="common">Iberian desman</name>
    <name type="synonym">Pyrenean desman</name>
    <dbReference type="NCBI Taxonomy" id="202257"/>
    <lineage>
        <taxon>Eukaryota</taxon>
        <taxon>Metazoa</taxon>
        <taxon>Chordata</taxon>
        <taxon>Craniata</taxon>
        <taxon>Vertebrata</taxon>
        <taxon>Euteleostomi</taxon>
        <taxon>Mammalia</taxon>
        <taxon>Eutheria</taxon>
        <taxon>Laurasiatheria</taxon>
        <taxon>Eulipotyphla</taxon>
        <taxon>Talpidae</taxon>
        <taxon>Galemys</taxon>
    </lineage>
</organism>
<feature type="region of interest" description="Disordered" evidence="7">
    <location>
        <begin position="971"/>
        <end position="1003"/>
    </location>
</feature>
<dbReference type="SUPFAM" id="SSF48350">
    <property type="entry name" value="GTPase activation domain, GAP"/>
    <property type="match status" value="1"/>
</dbReference>
<dbReference type="PROSITE" id="PS00479">
    <property type="entry name" value="ZF_DAG_PE_1"/>
    <property type="match status" value="1"/>
</dbReference>
<feature type="compositionally biased region" description="Basic and acidic residues" evidence="7">
    <location>
        <begin position="902"/>
        <end position="916"/>
    </location>
</feature>
<feature type="non-terminal residue" evidence="11">
    <location>
        <position position="1"/>
    </location>
</feature>
<dbReference type="Pfam" id="PF00620">
    <property type="entry name" value="RhoGAP"/>
    <property type="match status" value="1"/>
</dbReference>
<dbReference type="InterPro" id="IPR046349">
    <property type="entry name" value="C1-like_sf"/>
</dbReference>
<dbReference type="InterPro" id="IPR000198">
    <property type="entry name" value="RhoGAP_dom"/>
</dbReference>
<dbReference type="PROSITE" id="PS50081">
    <property type="entry name" value="ZF_DAG_PE_2"/>
    <property type="match status" value="1"/>
</dbReference>
<dbReference type="PROSITE" id="PS51741">
    <property type="entry name" value="F_BAR"/>
    <property type="match status" value="1"/>
</dbReference>
<evidence type="ECO:0000259" key="9">
    <source>
        <dbReference type="PROSITE" id="PS50238"/>
    </source>
</evidence>
<feature type="compositionally biased region" description="Polar residues" evidence="7">
    <location>
        <begin position="1018"/>
        <end position="1028"/>
    </location>
</feature>
<sequence>VPPAPESRKRYSDIFRSLDNLEISLMNVNLEMLPGEPVLSGDPESDRTPTATVVRRFWGWGEGALRIWSSREVDPCLACPKCFFLPLRPMKPAIRVVLPQRVLFPLQVWGFRAGVVGAERHPSLNKSPLTACSEDMAEHLQGRVEDRGPLVYPGEELDLRLIRTKGGVDAALDYAKTWSRYAKELLAWMEKRANHELEFAKSIIKIAEAGKVSIHQQSHMPLQYVYTLFLEHDFNLGALAVETVAQQKREYCQPLAAKRTEIEKWRKEFKEQWLKEQKRMNEAVQALRRAQLQYEKHSEDLRARSQVSPEDLAPQASPGPSKQQEKRRRSREEAQAKVQEAEALYQACVREANARQQDLEATKQRIVSHVRKLVLQGDEVLRRVTLGLFELRGAQAERGPRAFAALAECCAPFEPGQRYQELVRALQPEAPPPPPPAFSFQEFVPSVNSSPLDTRRKVSGPPPPRLDESAAEPGPWEDTSIGWQGTSGPTPGSDVDSVGGGNEPRPLDSPTSSPGPGTRRLVKVASTGTESSDDFEEREPDLGDGLENGPGSPFRKWTLSSAAQTHRLRRLRGPAKCRECEAFMVSGTECEECYLTCHKRCLENLLILCGHRRLPARTALFGVDFLQLPRDFPEEVPFVVTRCTAEIEQRALGVQGIYRVSGSRVRVERLCQAFENGRALVDLSGNSPHDVSSVLKRFLQELTDPVVPFHLYGAFISLAKTLHADPGQHPGTPSPSPEIIRSLKTLLVQLPDSNYNTLRHLVAHLFRVAAQFEENKMSANNLGIVFGPTLLQPPDTPGTAGTGSVTCLLDSGHQAQLVEFLILHYEQIFGMDELPLTTETLHRDSSPAPGPLTTNPRPPSPHLTPDLLTPAPASDPGPHADPHSALEKHPEVTSPQIPTSENDQREEVAEDTKDEGGEVSCQDPEDSLLGTQSRGHFSRQPVKYPRGGVRPVTHQLSGLALVASKLCEDTPITSVPQGSLRKRGPGPTAASPEGNPLRRTPIPKHFEITQETARLLSKLQNEATSKTTCCPDPQPEEAEDHL</sequence>
<dbReference type="Gene3D" id="1.20.1270.60">
    <property type="entry name" value="Arfaptin homology (AH) domain/BAR domain"/>
    <property type="match status" value="1"/>
</dbReference>
<dbReference type="Gene3D" id="3.30.60.20">
    <property type="match status" value="1"/>
</dbReference>
<dbReference type="SMART" id="SM00324">
    <property type="entry name" value="RhoGAP"/>
    <property type="match status" value="1"/>
</dbReference>
<feature type="compositionally biased region" description="Basic and acidic residues" evidence="7">
    <location>
        <begin position="878"/>
        <end position="891"/>
    </location>
</feature>
<dbReference type="GO" id="GO:0051056">
    <property type="term" value="P:regulation of small GTPase mediated signal transduction"/>
    <property type="evidence" value="ECO:0007669"/>
    <property type="project" value="UniProtKB-ARBA"/>
</dbReference>
<dbReference type="Pfam" id="PF00130">
    <property type="entry name" value="C1_1"/>
    <property type="match status" value="1"/>
</dbReference>
<protein>
    <submittedName>
        <fullName evidence="11">GEM-interacting protein</fullName>
    </submittedName>
</protein>
<feature type="region of interest" description="Disordered" evidence="7">
    <location>
        <begin position="840"/>
        <end position="949"/>
    </location>
</feature>
<comment type="caution">
    <text evidence="11">The sequence shown here is derived from an EMBL/GenBank/DDBJ whole genome shotgun (WGS) entry which is preliminary data.</text>
</comment>
<dbReference type="InterPro" id="IPR027267">
    <property type="entry name" value="AH/BAR_dom_sf"/>
</dbReference>
<dbReference type="InterPro" id="IPR002219">
    <property type="entry name" value="PKC_DAG/PE"/>
</dbReference>
<evidence type="ECO:0000313" key="11">
    <source>
        <dbReference type="EMBL" id="KAG8517155.1"/>
    </source>
</evidence>
<keyword evidence="12" id="KW-1185">Reference proteome</keyword>
<evidence type="ECO:0000256" key="6">
    <source>
        <dbReference type="PROSITE-ProRule" id="PRU01077"/>
    </source>
</evidence>
<keyword evidence="1" id="KW-0343">GTPase activation</keyword>
<feature type="compositionally biased region" description="Acidic residues" evidence="7">
    <location>
        <begin position="531"/>
        <end position="544"/>
    </location>
</feature>
<dbReference type="InterPro" id="IPR051025">
    <property type="entry name" value="RhoGAP"/>
</dbReference>
<gene>
    <name evidence="11" type="ORF">J0S82_009097</name>
</gene>
<dbReference type="EMBL" id="JAGFMF010011659">
    <property type="protein sequence ID" value="KAG8517155.1"/>
    <property type="molecule type" value="Genomic_DNA"/>
</dbReference>
<dbReference type="SMART" id="SM00109">
    <property type="entry name" value="C1"/>
    <property type="match status" value="1"/>
</dbReference>
<feature type="domain" description="F-BAR" evidence="10">
    <location>
        <begin position="155"/>
        <end position="418"/>
    </location>
</feature>
<proteinExistence type="predicted"/>
<name>A0A8J6AF02_GALPY</name>
<dbReference type="CDD" id="cd20816">
    <property type="entry name" value="C1_GMIP-like"/>
    <property type="match status" value="1"/>
</dbReference>
<evidence type="ECO:0000256" key="4">
    <source>
        <dbReference type="ARBA" id="ARBA00022833"/>
    </source>
</evidence>
<dbReference type="InterPro" id="IPR031160">
    <property type="entry name" value="F_BAR_dom"/>
</dbReference>
<keyword evidence="2" id="KW-0479">Metal-binding</keyword>
<dbReference type="OrthoDB" id="79452at2759"/>
<evidence type="ECO:0000259" key="8">
    <source>
        <dbReference type="PROSITE" id="PS50081"/>
    </source>
</evidence>
<keyword evidence="3" id="KW-0863">Zinc-finger</keyword>
<keyword evidence="4" id="KW-0862">Zinc</keyword>
<feature type="compositionally biased region" description="Polar residues" evidence="7">
    <location>
        <begin position="481"/>
        <end position="490"/>
    </location>
</feature>
<dbReference type="InterPro" id="IPR054713">
    <property type="entry name" value="GMIP/FCHO2-like_FCH"/>
</dbReference>
<dbReference type="GO" id="GO:0008270">
    <property type="term" value="F:zinc ion binding"/>
    <property type="evidence" value="ECO:0007669"/>
    <property type="project" value="UniProtKB-KW"/>
</dbReference>
<dbReference type="Proteomes" id="UP000700334">
    <property type="component" value="Unassembled WGS sequence"/>
</dbReference>
<reference evidence="11" key="1">
    <citation type="journal article" date="2021" name="Evol. Appl.">
        <title>The genome of the Pyrenean desman and the effects of bottlenecks and inbreeding on the genomic landscape of an endangered species.</title>
        <authorList>
            <person name="Escoda L."/>
            <person name="Castresana J."/>
        </authorList>
    </citation>
    <scope>NUCLEOTIDE SEQUENCE</scope>
    <source>
        <strain evidence="11">IBE-C5619</strain>
    </source>
</reference>